<feature type="domain" description="DUF3669" evidence="1">
    <location>
        <begin position="355"/>
        <end position="419"/>
    </location>
</feature>
<dbReference type="Pfam" id="PF12417">
    <property type="entry name" value="DUF3669"/>
    <property type="match status" value="1"/>
</dbReference>
<dbReference type="EMBL" id="JXCE01000020">
    <property type="protein sequence ID" value="KPA44900.1"/>
    <property type="molecule type" value="Genomic_DNA"/>
</dbReference>
<dbReference type="PANTHER" id="PTHR40780:SF2">
    <property type="entry name" value="DUF3669 DOMAIN-CONTAINING PROTEIN"/>
    <property type="match status" value="1"/>
</dbReference>
<sequence>MVFGRRCILRVYKREFSSSHLSSLNHPTTITTITTMSRREQSDYSIASLSDSVKSMAINTLRIASQPFTEQEINNSTPEQILQRMLSTTSYISTTSSLATKHQRAKEIPNSVRFFEELGKGQCGTVYGFMGLSTVVKLANHEGKHEELGTDYRMHTRVHEATREHDPDHEISARLPKVYAFIGPESEFWNECGLLFDTQVKVRGYGLESERIFPAPLPVREALVDALLPPVIKRDRDKFLAQPENKNCLVRMYLGRRYTTKVQGKVRNLKLQNFPLHVNEMEDLGLDTGHFARLMANTLAIIHWGAKVDGNDIEFVLGSSPVQTKTPTSKELETLKLWKMAKACDLQFTRRTMEMWILDFNQCSPVGDDEAAIDKMVRAFIYNDPYYPRPSQSNENDRKLWSVFRQTYLKMSGRLTKSTNPVKFIETVEEQSKKTQKYIDGLF</sequence>
<protein>
    <recommendedName>
        <fullName evidence="1">DUF3669 domain-containing protein</fullName>
    </recommendedName>
</protein>
<dbReference type="InterPro" id="IPR022137">
    <property type="entry name" value="Znf_prot_DUF3669"/>
</dbReference>
<dbReference type="AlphaFoldDB" id="A0A0M9F314"/>
<evidence type="ECO:0000259" key="1">
    <source>
        <dbReference type="Pfam" id="PF12417"/>
    </source>
</evidence>
<proteinExistence type="predicted"/>
<keyword evidence="3" id="KW-1185">Reference proteome</keyword>
<reference evidence="2 3" key="1">
    <citation type="submission" date="2015-04" db="EMBL/GenBank/DDBJ databases">
        <title>The draft genome sequence of Fusarium langsethiae, a T-2/HT-2 mycotoxin producer.</title>
        <authorList>
            <person name="Lysoe E."/>
            <person name="Divon H.H."/>
            <person name="Terzi V."/>
            <person name="Orru L."/>
            <person name="Lamontanara A."/>
            <person name="Kolseth A.-K."/>
            <person name="Frandsen R.J."/>
            <person name="Nielsen K."/>
            <person name="Thrane U."/>
        </authorList>
    </citation>
    <scope>NUCLEOTIDE SEQUENCE [LARGE SCALE GENOMIC DNA]</scope>
    <source>
        <strain evidence="2 3">Fl201059</strain>
    </source>
</reference>
<gene>
    <name evidence="2" type="ORF">FLAG1_02205</name>
</gene>
<name>A0A0M9F314_FUSLA</name>
<dbReference type="Proteomes" id="UP000037904">
    <property type="component" value="Unassembled WGS sequence"/>
</dbReference>
<organism evidence="2 3">
    <name type="scientific">Fusarium langsethiae</name>
    <dbReference type="NCBI Taxonomy" id="179993"/>
    <lineage>
        <taxon>Eukaryota</taxon>
        <taxon>Fungi</taxon>
        <taxon>Dikarya</taxon>
        <taxon>Ascomycota</taxon>
        <taxon>Pezizomycotina</taxon>
        <taxon>Sordariomycetes</taxon>
        <taxon>Hypocreomycetidae</taxon>
        <taxon>Hypocreales</taxon>
        <taxon>Nectriaceae</taxon>
        <taxon>Fusarium</taxon>
    </lineage>
</organism>
<accession>A0A0M9F314</accession>
<comment type="caution">
    <text evidence="2">The sequence shown here is derived from an EMBL/GenBank/DDBJ whole genome shotgun (WGS) entry which is preliminary data.</text>
</comment>
<evidence type="ECO:0000313" key="3">
    <source>
        <dbReference type="Proteomes" id="UP000037904"/>
    </source>
</evidence>
<dbReference type="PANTHER" id="PTHR40780">
    <property type="entry name" value="DUF3669 DOMAIN-CONTAINING PROTEIN"/>
    <property type="match status" value="1"/>
</dbReference>
<evidence type="ECO:0000313" key="2">
    <source>
        <dbReference type="EMBL" id="KPA44900.1"/>
    </source>
</evidence>